<organism evidence="16 17">
    <name type="scientific">Litomosoides sigmodontis</name>
    <name type="common">Filarial nematode worm</name>
    <dbReference type="NCBI Taxonomy" id="42156"/>
    <lineage>
        <taxon>Eukaryota</taxon>
        <taxon>Metazoa</taxon>
        <taxon>Ecdysozoa</taxon>
        <taxon>Nematoda</taxon>
        <taxon>Chromadorea</taxon>
        <taxon>Rhabditida</taxon>
        <taxon>Spirurina</taxon>
        <taxon>Spiruromorpha</taxon>
        <taxon>Filarioidea</taxon>
        <taxon>Onchocercidae</taxon>
        <taxon>Litomosoides</taxon>
    </lineage>
</organism>
<dbReference type="OMA" id="PPHNETI"/>
<keyword evidence="3" id="KW-1003">Cell membrane</keyword>
<dbReference type="CDD" id="cd18317">
    <property type="entry name" value="BTB_POZ_Kv"/>
    <property type="match status" value="1"/>
</dbReference>
<keyword evidence="6" id="KW-0631">Potassium channel</keyword>
<dbReference type="EMBL" id="UYRX01001610">
    <property type="protein sequence ID" value="VDM91745.1"/>
    <property type="molecule type" value="Genomic_DNA"/>
</dbReference>
<dbReference type="Gene3D" id="1.20.120.350">
    <property type="entry name" value="Voltage-gated potassium channels. Chain C"/>
    <property type="match status" value="1"/>
</dbReference>
<evidence type="ECO:0008006" key="18">
    <source>
        <dbReference type="Google" id="ProtNLM"/>
    </source>
</evidence>
<evidence type="ECO:0000313" key="17">
    <source>
        <dbReference type="Proteomes" id="UP000277928"/>
    </source>
</evidence>
<dbReference type="OrthoDB" id="296522at2759"/>
<comment type="subcellular location">
    <subcellularLocation>
        <location evidence="1">Cell membrane</location>
        <topology evidence="1">Multi-pass membrane protein</topology>
    </subcellularLocation>
</comment>
<dbReference type="PANTHER" id="PTHR11537:SF133">
    <property type="entry name" value="BTB DOMAIN-CONTAINING PROTEIN"/>
    <property type="match status" value="1"/>
</dbReference>
<dbReference type="GO" id="GO:0001508">
    <property type="term" value="P:action potential"/>
    <property type="evidence" value="ECO:0007669"/>
    <property type="project" value="TreeGrafter"/>
</dbReference>
<proteinExistence type="predicted"/>
<evidence type="ECO:0000313" key="16">
    <source>
        <dbReference type="EMBL" id="VDM91745.1"/>
    </source>
</evidence>
<dbReference type="InterPro" id="IPR011333">
    <property type="entry name" value="SKP1/BTB/POZ_sf"/>
</dbReference>
<dbReference type="Proteomes" id="UP000277928">
    <property type="component" value="Unassembled WGS sequence"/>
</dbReference>
<dbReference type="Gene3D" id="3.30.710.10">
    <property type="entry name" value="Potassium Channel Kv1.1, Chain A"/>
    <property type="match status" value="1"/>
</dbReference>
<dbReference type="InterPro" id="IPR028325">
    <property type="entry name" value="VG_K_chnl"/>
</dbReference>
<evidence type="ECO:0000256" key="12">
    <source>
        <dbReference type="ARBA" id="ARBA00023303"/>
    </source>
</evidence>
<keyword evidence="17" id="KW-1185">Reference proteome</keyword>
<keyword evidence="4" id="KW-0633">Potassium transport</keyword>
<evidence type="ECO:0000256" key="13">
    <source>
        <dbReference type="SAM" id="Phobius"/>
    </source>
</evidence>
<dbReference type="Gene3D" id="1.10.287.70">
    <property type="match status" value="1"/>
</dbReference>
<feature type="domain" description="Potassium channel tetramerisation-type BTB" evidence="15">
    <location>
        <begin position="34"/>
        <end position="133"/>
    </location>
</feature>
<dbReference type="PRINTS" id="PR01494">
    <property type="entry name" value="KV9CHANNEL"/>
</dbReference>
<sequence length="457" mass="52222">MLIFSMKFGEAKRTAFKPATRHGGRDDDDKPMLLRLNIGGTSYVLLIEAILQAELTSFLSKFVQLNHKSRLKVADAYIASEDAYYFQRSPHVFDAVFQYYATGVVHRPPELCPAVFLSELDFWGISYRSIASCCADILVRDRLGEKEEEKVDIKTFDNLMFGKLRKKMWTFLERPSSSVQAKAFELSSTLFVAISVMGLSFGTIPDFQVIRYLPAQNETVLLPNGTITTVEKIEEMRVEHQIFVLTERICIAFFTLEYCLRLFAAPRKFRFTLKPLNLVDLMAIIPFYLELLLTLCGVDDKKLHDLRWAFLVVRILRVLRVIRIIKLGRFSSGLQTFGMTLQRSQKQLQMMTIVLLTGVVFFSTMIYFLEKDEDGTPFTSIPAAYWWCIVTMTTVGYGDAVPATTMGKIIASAAIMCGVLVLALPITIIVDNFIKVAQDEQQAEQQRYDQMRQERKK</sequence>
<dbReference type="PANTHER" id="PTHR11537">
    <property type="entry name" value="VOLTAGE-GATED POTASSIUM CHANNEL"/>
    <property type="match status" value="1"/>
</dbReference>
<dbReference type="FunFam" id="1.20.120.350:FF:000070">
    <property type="entry name" value="K+ channel tetramerization domain protein"/>
    <property type="match status" value="1"/>
</dbReference>
<evidence type="ECO:0000256" key="4">
    <source>
        <dbReference type="ARBA" id="ARBA00022538"/>
    </source>
</evidence>
<dbReference type="GO" id="GO:0008076">
    <property type="term" value="C:voltage-gated potassium channel complex"/>
    <property type="evidence" value="ECO:0007669"/>
    <property type="project" value="InterPro"/>
</dbReference>
<dbReference type="STRING" id="42156.A0A3P7M5W3"/>
<dbReference type="GO" id="GO:0005251">
    <property type="term" value="F:delayed rectifier potassium channel activity"/>
    <property type="evidence" value="ECO:0007669"/>
    <property type="project" value="TreeGrafter"/>
</dbReference>
<dbReference type="Pfam" id="PF02214">
    <property type="entry name" value="BTB_2"/>
    <property type="match status" value="1"/>
</dbReference>
<keyword evidence="11 13" id="KW-0472">Membrane</keyword>
<evidence type="ECO:0000256" key="10">
    <source>
        <dbReference type="ARBA" id="ARBA00023065"/>
    </source>
</evidence>
<evidence type="ECO:0000256" key="5">
    <source>
        <dbReference type="ARBA" id="ARBA00022692"/>
    </source>
</evidence>
<protein>
    <recommendedName>
        <fullName evidence="18">BTB domain-containing protein</fullName>
    </recommendedName>
</protein>
<dbReference type="InterPro" id="IPR003971">
    <property type="entry name" value="K_chnl_volt-dep_Kv5/Kv9"/>
</dbReference>
<evidence type="ECO:0000256" key="7">
    <source>
        <dbReference type="ARBA" id="ARBA00022882"/>
    </source>
</evidence>
<dbReference type="InterPro" id="IPR027359">
    <property type="entry name" value="Volt_channel_dom_sf"/>
</dbReference>
<dbReference type="FunFam" id="1.10.287.70:FF:000005">
    <property type="entry name" value="potassium voltage-gated channel subfamily G member 1"/>
    <property type="match status" value="1"/>
</dbReference>
<gene>
    <name evidence="16" type="ORF">NLS_LOCUS9453</name>
</gene>
<dbReference type="InterPro" id="IPR003968">
    <property type="entry name" value="K_chnl_volt-dep_Kv"/>
</dbReference>
<keyword evidence="7" id="KW-0851">Voltage-gated channel</keyword>
<feature type="transmembrane region" description="Helical" evidence="13">
    <location>
        <begin position="384"/>
        <end position="402"/>
    </location>
</feature>
<keyword evidence="8" id="KW-0630">Potassium</keyword>
<keyword evidence="12" id="KW-0407">Ion channel</keyword>
<evidence type="ECO:0000256" key="8">
    <source>
        <dbReference type="ARBA" id="ARBA00022958"/>
    </source>
</evidence>
<dbReference type="SUPFAM" id="SSF81324">
    <property type="entry name" value="Voltage-gated potassium channels"/>
    <property type="match status" value="1"/>
</dbReference>
<evidence type="ECO:0000259" key="14">
    <source>
        <dbReference type="Pfam" id="PF00520"/>
    </source>
</evidence>
<evidence type="ECO:0000256" key="1">
    <source>
        <dbReference type="ARBA" id="ARBA00004651"/>
    </source>
</evidence>
<keyword evidence="5 13" id="KW-0812">Transmembrane</keyword>
<evidence type="ECO:0000256" key="11">
    <source>
        <dbReference type="ARBA" id="ARBA00023136"/>
    </source>
</evidence>
<keyword evidence="2" id="KW-0813">Transport</keyword>
<dbReference type="SUPFAM" id="SSF54695">
    <property type="entry name" value="POZ domain"/>
    <property type="match status" value="1"/>
</dbReference>
<name>A0A3P7M5W3_LITSI</name>
<dbReference type="InterPro" id="IPR005821">
    <property type="entry name" value="Ion_trans_dom"/>
</dbReference>
<reference evidence="16 17" key="1">
    <citation type="submission" date="2018-08" db="EMBL/GenBank/DDBJ databases">
        <authorList>
            <person name="Laetsch R D."/>
            <person name="Stevens L."/>
            <person name="Kumar S."/>
            <person name="Blaxter L. M."/>
        </authorList>
    </citation>
    <scope>NUCLEOTIDE SEQUENCE [LARGE SCALE GENOMIC DNA]</scope>
</reference>
<evidence type="ECO:0000256" key="3">
    <source>
        <dbReference type="ARBA" id="ARBA00022475"/>
    </source>
</evidence>
<evidence type="ECO:0000256" key="2">
    <source>
        <dbReference type="ARBA" id="ARBA00022448"/>
    </source>
</evidence>
<dbReference type="PRINTS" id="PR00169">
    <property type="entry name" value="KCHANNEL"/>
</dbReference>
<keyword evidence="10" id="KW-0406">Ion transport</keyword>
<dbReference type="AlphaFoldDB" id="A0A3P7M5W3"/>
<evidence type="ECO:0000256" key="6">
    <source>
        <dbReference type="ARBA" id="ARBA00022826"/>
    </source>
</evidence>
<evidence type="ECO:0000259" key="15">
    <source>
        <dbReference type="Pfam" id="PF02214"/>
    </source>
</evidence>
<evidence type="ECO:0000256" key="9">
    <source>
        <dbReference type="ARBA" id="ARBA00022989"/>
    </source>
</evidence>
<dbReference type="PRINTS" id="PR01491">
    <property type="entry name" value="KVCHANNEL"/>
</dbReference>
<dbReference type="GO" id="GO:0051260">
    <property type="term" value="P:protein homooligomerization"/>
    <property type="evidence" value="ECO:0007669"/>
    <property type="project" value="InterPro"/>
</dbReference>
<feature type="transmembrane region" description="Helical" evidence="13">
    <location>
        <begin position="409"/>
        <end position="430"/>
    </location>
</feature>
<dbReference type="Pfam" id="PF00520">
    <property type="entry name" value="Ion_trans"/>
    <property type="match status" value="1"/>
</dbReference>
<feature type="transmembrane region" description="Helical" evidence="13">
    <location>
        <begin position="348"/>
        <end position="369"/>
    </location>
</feature>
<accession>A0A3P7M5W3</accession>
<dbReference type="InterPro" id="IPR003131">
    <property type="entry name" value="T1-type_BTB"/>
</dbReference>
<feature type="domain" description="Ion transport" evidence="14">
    <location>
        <begin position="182"/>
        <end position="440"/>
    </location>
</feature>
<keyword evidence="9 13" id="KW-1133">Transmembrane helix</keyword>